<keyword evidence="1 6" id="KW-0808">Transferase</keyword>
<feature type="domain" description="N-acetyltransferase" evidence="4">
    <location>
        <begin position="75"/>
        <end position="211"/>
    </location>
</feature>
<evidence type="ECO:0000256" key="3">
    <source>
        <dbReference type="ARBA" id="ARBA00038502"/>
    </source>
</evidence>
<dbReference type="Pfam" id="PF13302">
    <property type="entry name" value="Acetyltransf_3"/>
    <property type="match status" value="1"/>
</dbReference>
<gene>
    <name evidence="5" type="ORF">EH207_06035</name>
    <name evidence="6" type="ORF">EH207_06355</name>
</gene>
<protein>
    <submittedName>
        <fullName evidence="6">N-acetyltransferase</fullName>
    </submittedName>
</protein>
<reference evidence="6 7" key="1">
    <citation type="submission" date="2018-11" db="EMBL/GenBank/DDBJ databases">
        <title>Genome sequences of Brenneria nigrifluens and Brenneria rubrifaciens.</title>
        <authorList>
            <person name="Poret-Peterson A.T."/>
            <person name="McClean A.E."/>
            <person name="Kluepfel D.A."/>
        </authorList>
    </citation>
    <scope>NUCLEOTIDE SEQUENCE [LARGE SCALE GENOMIC DNA]</scope>
    <source>
        <strain evidence="6 7">6D370</strain>
    </source>
</reference>
<sequence>MTLQDYRVQTDAELSTRVVDYRNHREIEQLITHGWRYVGGQCWVTSSPESEESDSTGRKTFLPRLSESCICGDGLVLTYPVLEDITGLYANEFDDEVQRHSIFPPASSAALESRIVGAYAGWRLGDSTFLVGRRDFNGVALTTLSVRRLGPPGVLDVGYSTMSAYRGNGYAAHTLRLFTQWVFNAFSVQRIELGIKPGNAASVSTALKAGYHLESVRRSRLRNADGSFDDEHSYVALKDDHIRAWRYQP</sequence>
<dbReference type="InterPro" id="IPR016181">
    <property type="entry name" value="Acyl_CoA_acyltransferase"/>
</dbReference>
<dbReference type="KEGG" id="brb:EH207_06035"/>
<name>A0A4P8QS49_9GAMM</name>
<dbReference type="KEGG" id="brb:EH207_06355"/>
<accession>A0A4P8QS49</accession>
<dbReference type="GO" id="GO:0016747">
    <property type="term" value="F:acyltransferase activity, transferring groups other than amino-acyl groups"/>
    <property type="evidence" value="ECO:0007669"/>
    <property type="project" value="InterPro"/>
</dbReference>
<evidence type="ECO:0000313" key="6">
    <source>
        <dbReference type="EMBL" id="QCR08170.1"/>
    </source>
</evidence>
<evidence type="ECO:0000256" key="1">
    <source>
        <dbReference type="ARBA" id="ARBA00022679"/>
    </source>
</evidence>
<comment type="similarity">
    <text evidence="3">Belongs to the acetyltransferase family. RimJ subfamily.</text>
</comment>
<dbReference type="SUPFAM" id="SSF55729">
    <property type="entry name" value="Acyl-CoA N-acyltransferases (Nat)"/>
    <property type="match status" value="1"/>
</dbReference>
<organism evidence="6 7">
    <name type="scientific">Brenneria rubrifaciens</name>
    <dbReference type="NCBI Taxonomy" id="55213"/>
    <lineage>
        <taxon>Bacteria</taxon>
        <taxon>Pseudomonadati</taxon>
        <taxon>Pseudomonadota</taxon>
        <taxon>Gammaproteobacteria</taxon>
        <taxon>Enterobacterales</taxon>
        <taxon>Pectobacteriaceae</taxon>
        <taxon>Brenneria</taxon>
    </lineage>
</organism>
<dbReference type="EMBL" id="CP034035">
    <property type="protein sequence ID" value="QCR08170.1"/>
    <property type="molecule type" value="Genomic_DNA"/>
</dbReference>
<evidence type="ECO:0000313" key="7">
    <source>
        <dbReference type="Proteomes" id="UP000299580"/>
    </source>
</evidence>
<evidence type="ECO:0000256" key="2">
    <source>
        <dbReference type="ARBA" id="ARBA00023315"/>
    </source>
</evidence>
<dbReference type="EMBL" id="CP034035">
    <property type="protein sequence ID" value="QCR08116.1"/>
    <property type="molecule type" value="Genomic_DNA"/>
</dbReference>
<evidence type="ECO:0000259" key="4">
    <source>
        <dbReference type="Pfam" id="PF13302"/>
    </source>
</evidence>
<dbReference type="PANTHER" id="PTHR43792">
    <property type="entry name" value="GNAT FAMILY, PUTATIVE (AFU_ORTHOLOGUE AFUA_3G00765)-RELATED-RELATED"/>
    <property type="match status" value="1"/>
</dbReference>
<proteinExistence type="inferred from homology"/>
<evidence type="ECO:0000313" key="5">
    <source>
        <dbReference type="EMBL" id="QCR08116.1"/>
    </source>
</evidence>
<dbReference type="Gene3D" id="3.40.630.30">
    <property type="match status" value="1"/>
</dbReference>
<dbReference type="InterPro" id="IPR000182">
    <property type="entry name" value="GNAT_dom"/>
</dbReference>
<dbReference type="Proteomes" id="UP000299580">
    <property type="component" value="Chromosome"/>
</dbReference>
<dbReference type="InterPro" id="IPR051531">
    <property type="entry name" value="N-acetyltransferase"/>
</dbReference>
<keyword evidence="7" id="KW-1185">Reference proteome</keyword>
<dbReference type="AlphaFoldDB" id="A0A4P8QS49"/>
<dbReference type="OrthoDB" id="5292292at2"/>
<keyword evidence="2" id="KW-0012">Acyltransferase</keyword>
<dbReference type="PANTHER" id="PTHR43792:SF8">
    <property type="entry name" value="[RIBOSOMAL PROTEIN US5]-ALANINE N-ACETYLTRANSFERASE"/>
    <property type="match status" value="1"/>
</dbReference>